<evidence type="ECO:0000256" key="3">
    <source>
        <dbReference type="ARBA" id="ARBA00022679"/>
    </source>
</evidence>
<dbReference type="AlphaFoldDB" id="A0A7D6CGG7"/>
<evidence type="ECO:0000256" key="5">
    <source>
        <dbReference type="ARBA" id="ARBA00022777"/>
    </source>
</evidence>
<comment type="catalytic activity">
    <reaction evidence="7">
        <text>L-threonyl-[protein] + ATP = O-phospho-L-threonyl-[protein] + ADP + H(+)</text>
        <dbReference type="Rhea" id="RHEA:46608"/>
        <dbReference type="Rhea" id="RHEA-COMP:11060"/>
        <dbReference type="Rhea" id="RHEA-COMP:11605"/>
        <dbReference type="ChEBI" id="CHEBI:15378"/>
        <dbReference type="ChEBI" id="CHEBI:30013"/>
        <dbReference type="ChEBI" id="CHEBI:30616"/>
        <dbReference type="ChEBI" id="CHEBI:61977"/>
        <dbReference type="ChEBI" id="CHEBI:456216"/>
        <dbReference type="EC" id="2.7.11.1"/>
    </reaction>
</comment>
<protein>
    <recommendedName>
        <fullName evidence="1">non-specific serine/threonine protein kinase</fullName>
        <ecNumber evidence="1">2.7.11.1</ecNumber>
    </recommendedName>
</protein>
<dbReference type="EC" id="2.7.11.1" evidence="1"/>
<keyword evidence="3" id="KW-0808">Transferase</keyword>
<evidence type="ECO:0000313" key="10">
    <source>
        <dbReference type="EMBL" id="QLK00755.1"/>
    </source>
</evidence>
<dbReference type="InterPro" id="IPR011009">
    <property type="entry name" value="Kinase-like_dom_sf"/>
</dbReference>
<gene>
    <name evidence="10" type="ORF">HZU44_12595</name>
</gene>
<dbReference type="Gene3D" id="1.25.40.10">
    <property type="entry name" value="Tetratricopeptide repeat domain"/>
    <property type="match status" value="1"/>
</dbReference>
<dbReference type="Pfam" id="PF16919">
    <property type="entry name" value="PknG_rubred"/>
    <property type="match status" value="1"/>
</dbReference>
<keyword evidence="5 10" id="KW-0418">Kinase</keyword>
<dbReference type="Gene3D" id="3.30.200.20">
    <property type="entry name" value="Phosphorylase Kinase, domain 1"/>
    <property type="match status" value="1"/>
</dbReference>
<keyword evidence="2" id="KW-0723">Serine/threonine-protein kinase</keyword>
<accession>A0A7D6CGG7</accession>
<dbReference type="EMBL" id="CP058905">
    <property type="protein sequence ID" value="QLK00755.1"/>
    <property type="molecule type" value="Genomic_DNA"/>
</dbReference>
<dbReference type="PANTHER" id="PTHR24363">
    <property type="entry name" value="SERINE/THREONINE PROTEIN KINASE"/>
    <property type="match status" value="1"/>
</dbReference>
<evidence type="ECO:0000256" key="6">
    <source>
        <dbReference type="ARBA" id="ARBA00022840"/>
    </source>
</evidence>
<evidence type="ECO:0000256" key="8">
    <source>
        <dbReference type="ARBA" id="ARBA00048679"/>
    </source>
</evidence>
<dbReference type="InterPro" id="IPR000719">
    <property type="entry name" value="Prot_kinase_dom"/>
</dbReference>
<name>A0A7D6CGG7_9ACTN</name>
<dbReference type="Gene3D" id="1.10.510.10">
    <property type="entry name" value="Transferase(Phosphotransferase) domain 1"/>
    <property type="match status" value="1"/>
</dbReference>
<evidence type="ECO:0000256" key="7">
    <source>
        <dbReference type="ARBA" id="ARBA00047899"/>
    </source>
</evidence>
<dbReference type="PROSITE" id="PS50011">
    <property type="entry name" value="PROTEIN_KINASE_DOM"/>
    <property type="match status" value="1"/>
</dbReference>
<keyword evidence="6" id="KW-0067">ATP-binding</keyword>
<dbReference type="SUPFAM" id="SSF56112">
    <property type="entry name" value="Protein kinase-like (PK-like)"/>
    <property type="match status" value="1"/>
</dbReference>
<dbReference type="InterPro" id="IPR011990">
    <property type="entry name" value="TPR-like_helical_dom_sf"/>
</dbReference>
<sequence length="739" mass="79500">MRCPRTPGCPGTVDADGFCEVCGLAPWPARSSGRVATPTAGAPVGSETWPVAGLVSLPVRDFADRRRTTAGLTVPEHERFCANPACGREVGRGGADRLDHGYCPHCGTPFAFVSALRPGDLVAGQYEVVGYLARGGLGQVYLAEDVHLDRKHMALKRLINKTEPNALAIEVSERQFLTTLDHPNIVRIFNFVSAEDRLFGGQTSYIVMEYLEGMTLHELRQAAVDPARPAVTLPLVEILAYGHEILTALDYLHGKGLLYTDLHPGNVIRTADRIKLIDLGGVRRADDRHSPKVGTETYGVSPTELATHGFTVRSDLYAVGVMLRELSKPPLGSTDRDPDLGAESFGRLVARATHREWRRRFASASDMSEQLKGVLRELLPAPPADRPQEPSTVFAPTAALLDAGLGAVPGLAAWTDPSTAGVPHHGRPAPAAVATGLPVPRPATGDPATAALELIGALDPRSLLARLAAFEADSVEVQLSRCRAHLELGRPEPAQEALAGAAGLLGEDADADWRLVWHHGLLALARSDVDDATARFDRAYGELPGEVAPKLALGYCAEQRGDAVEATRYYRAVWRRDRSAASAAFGLARLRLAAGDREAAVQFLDGVPRVSRHYDAAQVAAVRVLADWLGDDPPGAEHLNEAVRRLGRLRLDGGARHGEARDRMTTLVRQAALDRVLVHGAGGLAVGETLGDAPSERSLRRLLESSLRDLARQARTANDHGVLVDRANAVRPLTFLRSW</sequence>
<dbReference type="GO" id="GO:0005524">
    <property type="term" value="F:ATP binding"/>
    <property type="evidence" value="ECO:0007669"/>
    <property type="project" value="UniProtKB-KW"/>
</dbReference>
<organism evidence="10">
    <name type="scientific">Micromonospora carbonacea</name>
    <dbReference type="NCBI Taxonomy" id="47853"/>
    <lineage>
        <taxon>Bacteria</taxon>
        <taxon>Bacillati</taxon>
        <taxon>Actinomycetota</taxon>
        <taxon>Actinomycetes</taxon>
        <taxon>Micromonosporales</taxon>
        <taxon>Micromonosporaceae</taxon>
        <taxon>Micromonospora</taxon>
    </lineage>
</organism>
<dbReference type="InterPro" id="IPR031634">
    <property type="entry name" value="PknG_rubred"/>
</dbReference>
<proteinExistence type="predicted"/>
<evidence type="ECO:0000256" key="4">
    <source>
        <dbReference type="ARBA" id="ARBA00022741"/>
    </source>
</evidence>
<dbReference type="SUPFAM" id="SSF48452">
    <property type="entry name" value="TPR-like"/>
    <property type="match status" value="1"/>
</dbReference>
<evidence type="ECO:0000256" key="2">
    <source>
        <dbReference type="ARBA" id="ARBA00022527"/>
    </source>
</evidence>
<dbReference type="GO" id="GO:0004674">
    <property type="term" value="F:protein serine/threonine kinase activity"/>
    <property type="evidence" value="ECO:0007669"/>
    <property type="project" value="UniProtKB-KW"/>
</dbReference>
<evidence type="ECO:0000256" key="1">
    <source>
        <dbReference type="ARBA" id="ARBA00012513"/>
    </source>
</evidence>
<dbReference type="CDD" id="cd14014">
    <property type="entry name" value="STKc_PknB_like"/>
    <property type="match status" value="1"/>
</dbReference>
<reference evidence="10" key="1">
    <citation type="submission" date="2020-08" db="EMBL/GenBank/DDBJ databases">
        <title>A bifunctional nitrone conjugated secondary metabolite targeting the ribosome.</title>
        <authorList>
            <person name="Limbrick E.M."/>
            <person name="Graf M."/>
            <person name="Derewacz D.K."/>
            <person name="Nguyen F."/>
            <person name="Spraggins J.M."/>
            <person name="Wieland M."/>
            <person name="Ynigez-Gutierrez A.E."/>
            <person name="Reisman B.J."/>
            <person name="Zinshteyn B."/>
            <person name="McCulloch K."/>
            <person name="Iverson T.M."/>
            <person name="Green R."/>
            <person name="Wilson D.N."/>
            <person name="Bachmann B.O."/>
        </authorList>
    </citation>
    <scope>NUCLEOTIDE SEQUENCE</scope>
    <source>
        <strain evidence="10">Africana</strain>
    </source>
</reference>
<dbReference type="Pfam" id="PF00069">
    <property type="entry name" value="Pkinase"/>
    <property type="match status" value="1"/>
</dbReference>
<keyword evidence="4" id="KW-0547">Nucleotide-binding</keyword>
<dbReference type="InterPro" id="IPR031636">
    <property type="entry name" value="PknG_TPR"/>
</dbReference>
<dbReference type="PANTHER" id="PTHR24363:SF0">
    <property type="entry name" value="SERINE_THREONINE KINASE LIKE DOMAIN CONTAINING 1"/>
    <property type="match status" value="1"/>
</dbReference>
<dbReference type="Pfam" id="PF16918">
    <property type="entry name" value="PknG_TPR"/>
    <property type="match status" value="1"/>
</dbReference>
<comment type="catalytic activity">
    <reaction evidence="8">
        <text>L-seryl-[protein] + ATP = O-phospho-L-seryl-[protein] + ADP + H(+)</text>
        <dbReference type="Rhea" id="RHEA:17989"/>
        <dbReference type="Rhea" id="RHEA-COMP:9863"/>
        <dbReference type="Rhea" id="RHEA-COMP:11604"/>
        <dbReference type="ChEBI" id="CHEBI:15378"/>
        <dbReference type="ChEBI" id="CHEBI:29999"/>
        <dbReference type="ChEBI" id="CHEBI:30616"/>
        <dbReference type="ChEBI" id="CHEBI:83421"/>
        <dbReference type="ChEBI" id="CHEBI:456216"/>
        <dbReference type="EC" id="2.7.11.1"/>
    </reaction>
</comment>
<evidence type="ECO:0000259" key="9">
    <source>
        <dbReference type="PROSITE" id="PS50011"/>
    </source>
</evidence>
<feature type="domain" description="Protein kinase" evidence="9">
    <location>
        <begin position="126"/>
        <end position="398"/>
    </location>
</feature>